<dbReference type="EMBL" id="JACIDY010000003">
    <property type="protein sequence ID" value="MBB3940040.1"/>
    <property type="molecule type" value="Genomic_DNA"/>
</dbReference>
<keyword evidence="2" id="KW-1185">Reference proteome</keyword>
<name>A0A7W6C0T2_9SPHN</name>
<dbReference type="AlphaFoldDB" id="A0A7W6C0T2"/>
<dbReference type="RefSeq" id="WP_246388584.1">
    <property type="nucleotide sequence ID" value="NZ_JACIDY010000003.1"/>
</dbReference>
<dbReference type="Proteomes" id="UP000561459">
    <property type="component" value="Unassembled WGS sequence"/>
</dbReference>
<gene>
    <name evidence="1" type="ORF">GGR39_001690</name>
</gene>
<comment type="caution">
    <text evidence="1">The sequence shown here is derived from an EMBL/GenBank/DDBJ whole genome shotgun (WGS) entry which is preliminary data.</text>
</comment>
<evidence type="ECO:0000313" key="2">
    <source>
        <dbReference type="Proteomes" id="UP000561459"/>
    </source>
</evidence>
<accession>A0A7W6C0T2</accession>
<organism evidence="1 2">
    <name type="scientific">Novosphingobium fluoreni</name>
    <dbReference type="NCBI Taxonomy" id="1391222"/>
    <lineage>
        <taxon>Bacteria</taxon>
        <taxon>Pseudomonadati</taxon>
        <taxon>Pseudomonadota</taxon>
        <taxon>Alphaproteobacteria</taxon>
        <taxon>Sphingomonadales</taxon>
        <taxon>Sphingomonadaceae</taxon>
        <taxon>Novosphingobium</taxon>
    </lineage>
</organism>
<reference evidence="1 2" key="1">
    <citation type="submission" date="2020-08" db="EMBL/GenBank/DDBJ databases">
        <title>Genomic Encyclopedia of Type Strains, Phase IV (KMG-IV): sequencing the most valuable type-strain genomes for metagenomic binning, comparative biology and taxonomic classification.</title>
        <authorList>
            <person name="Goeker M."/>
        </authorList>
    </citation>
    <scope>NUCLEOTIDE SEQUENCE [LARGE SCALE GENOMIC DNA]</scope>
    <source>
        <strain evidence="1 2">DSM 27568</strain>
    </source>
</reference>
<proteinExistence type="predicted"/>
<evidence type="ECO:0000313" key="1">
    <source>
        <dbReference type="EMBL" id="MBB3940040.1"/>
    </source>
</evidence>
<protein>
    <submittedName>
        <fullName evidence="1">Uncharacterized protein</fullName>
    </submittedName>
</protein>
<sequence length="205" mass="23149">MVTRVGDYSWGSFAPPRQADVFRGCPPGLARKYNGCNPPGLLRPREEAWYRPDWYGSDWGNDYRYSDGYLLRTSGSSVLSYIPLLGGALSLGQVWPSAYEPVALPQYYNDYYDLGPSNSYRYYDDTIYGVDPGNSQISNVIALLTGSDIAIGQAMPEGYDAYNVPYDYRDRYYDTDEANYRYSDGTIYQIDPTTQLVQAAIQLLT</sequence>